<evidence type="ECO:0000313" key="2">
    <source>
        <dbReference type="EMBL" id="MSC31547.1"/>
    </source>
</evidence>
<evidence type="ECO:0000313" key="1">
    <source>
        <dbReference type="EMBL" id="MSA87752.1"/>
    </source>
</evidence>
<dbReference type="Proteomes" id="UP000480929">
    <property type="component" value="Unassembled WGS sequence"/>
</dbReference>
<reference evidence="3 4" key="1">
    <citation type="journal article" date="2019" name="Nat. Med.">
        <title>A library of human gut bacterial isolates paired with longitudinal multiomics data enables mechanistic microbiome research.</title>
        <authorList>
            <person name="Poyet M."/>
            <person name="Groussin M."/>
            <person name="Gibbons S.M."/>
            <person name="Avila-Pacheco J."/>
            <person name="Jiang X."/>
            <person name="Kearney S.M."/>
            <person name="Perrotta A.R."/>
            <person name="Berdy B."/>
            <person name="Zhao S."/>
            <person name="Lieberman T.D."/>
            <person name="Swanson P.K."/>
            <person name="Smith M."/>
            <person name="Roesemann S."/>
            <person name="Alexander J.E."/>
            <person name="Rich S.A."/>
            <person name="Livny J."/>
            <person name="Vlamakis H."/>
            <person name="Clish C."/>
            <person name="Bullock K."/>
            <person name="Deik A."/>
            <person name="Scott J."/>
            <person name="Pierce K.A."/>
            <person name="Xavier R.J."/>
            <person name="Alm E.J."/>
        </authorList>
    </citation>
    <scope>NUCLEOTIDE SEQUENCE [LARGE SCALE GENOMIC DNA]</scope>
    <source>
        <strain evidence="1 3">BIOML-A4</strain>
        <strain evidence="2 4">BIOML-A5</strain>
    </source>
</reference>
<evidence type="ECO:0000313" key="4">
    <source>
        <dbReference type="Proteomes" id="UP000480929"/>
    </source>
</evidence>
<name>A0A6N7S220_9FIRM</name>
<dbReference type="Pfam" id="PF13108">
    <property type="entry name" value="DUF3969"/>
    <property type="match status" value="1"/>
</dbReference>
<comment type="caution">
    <text evidence="1">The sequence shown here is derived from an EMBL/GenBank/DDBJ whole genome shotgun (WGS) entry which is preliminary data.</text>
</comment>
<proteinExistence type="predicted"/>
<dbReference type="InterPro" id="IPR025083">
    <property type="entry name" value="DUF3969"/>
</dbReference>
<gene>
    <name evidence="2" type="ORF">GKD88_00195</name>
    <name evidence="1" type="ORF">GKE08_00190</name>
</gene>
<dbReference type="AlphaFoldDB" id="A0A6N7S220"/>
<dbReference type="EMBL" id="WKPI01000001">
    <property type="protein sequence ID" value="MSC31547.1"/>
    <property type="molecule type" value="Genomic_DNA"/>
</dbReference>
<dbReference type="RefSeq" id="WP_154237464.1">
    <property type="nucleotide sequence ID" value="NZ_CALJPI010000272.1"/>
</dbReference>
<dbReference type="OrthoDB" id="6708614at2"/>
<keyword evidence="4" id="KW-1185">Reference proteome</keyword>
<evidence type="ECO:0000313" key="3">
    <source>
        <dbReference type="Proteomes" id="UP000433575"/>
    </source>
</evidence>
<accession>A0A6N7S220</accession>
<organism evidence="1 3">
    <name type="scientific">Holdemania massiliensis</name>
    <dbReference type="NCBI Taxonomy" id="1468449"/>
    <lineage>
        <taxon>Bacteria</taxon>
        <taxon>Bacillati</taxon>
        <taxon>Bacillota</taxon>
        <taxon>Erysipelotrichia</taxon>
        <taxon>Erysipelotrichales</taxon>
        <taxon>Erysipelotrichaceae</taxon>
        <taxon>Holdemania</taxon>
    </lineage>
</organism>
<dbReference type="Proteomes" id="UP000433575">
    <property type="component" value="Unassembled WGS sequence"/>
</dbReference>
<sequence length="110" mass="12822">MKMIIEIDDESYLKSYLSILSVGILECLEKNLISYDDAMSLLYFPGIIDKFEKMFPKLGKAIHLGTELEDVADLIPEKLKESIEQIKKLNEESIYLTENRKQHVFYKICD</sequence>
<dbReference type="EMBL" id="WKPJ01000001">
    <property type="protein sequence ID" value="MSA87752.1"/>
    <property type="molecule type" value="Genomic_DNA"/>
</dbReference>
<protein>
    <submittedName>
        <fullName evidence="1">DUF3969 family protein</fullName>
    </submittedName>
</protein>